<dbReference type="GO" id="GO:0015098">
    <property type="term" value="F:molybdate ion transmembrane transporter activity"/>
    <property type="evidence" value="ECO:0007669"/>
    <property type="project" value="InterPro"/>
</dbReference>
<comment type="function">
    <text evidence="1">Mediates high-affinity intracellular uptake of the rare oligo-element molybdenum.</text>
</comment>
<evidence type="ECO:0000256" key="1">
    <source>
        <dbReference type="ARBA" id="ARBA00003019"/>
    </source>
</evidence>
<keyword evidence="7 12" id="KW-1133">Transmembrane helix</keyword>
<keyword evidence="5" id="KW-1003">Cell membrane</keyword>
<evidence type="ECO:0000256" key="3">
    <source>
        <dbReference type="ARBA" id="ARBA00021242"/>
    </source>
</evidence>
<dbReference type="InterPro" id="IPR008509">
    <property type="entry name" value="MOT2/MFSD5"/>
</dbReference>
<keyword evidence="9 12" id="KW-0472">Membrane</keyword>
<evidence type="ECO:0000256" key="4">
    <source>
        <dbReference type="ARBA" id="ARBA00022448"/>
    </source>
</evidence>
<evidence type="ECO:0000256" key="12">
    <source>
        <dbReference type="SAM" id="Phobius"/>
    </source>
</evidence>
<dbReference type="InterPro" id="IPR036259">
    <property type="entry name" value="MFS_trans_sf"/>
</dbReference>
<keyword evidence="8" id="KW-0406">Ion transport</keyword>
<proteinExistence type="predicted"/>
<dbReference type="PANTHER" id="PTHR23516">
    <property type="entry name" value="SAM (S-ADENOSYL METHIONINE) TRANSPORTER"/>
    <property type="match status" value="1"/>
</dbReference>
<reference evidence="13" key="1">
    <citation type="journal article" date="2017" name="Mycologia">
        <title>Fusarium algeriense, sp. nov., a novel toxigenic crown rot pathogen of durum wheat from Algeria is nested in the Fusarium burgessii species complex.</title>
        <authorList>
            <person name="Laraba I."/>
            <person name="Keddad A."/>
            <person name="Boureghda H."/>
            <person name="Abdallah N."/>
            <person name="Vaughan M.M."/>
            <person name="Proctor R.H."/>
            <person name="Busman M."/>
            <person name="O'Donnell K."/>
        </authorList>
    </citation>
    <scope>NUCLEOTIDE SEQUENCE</scope>
    <source>
        <strain evidence="13">NRRL 25174</strain>
    </source>
</reference>
<dbReference type="Gene3D" id="1.20.1250.20">
    <property type="entry name" value="MFS general substrate transporter like domains"/>
    <property type="match status" value="1"/>
</dbReference>
<evidence type="ECO:0000256" key="2">
    <source>
        <dbReference type="ARBA" id="ARBA00004651"/>
    </source>
</evidence>
<evidence type="ECO:0000313" key="13">
    <source>
        <dbReference type="EMBL" id="KAF4333861.1"/>
    </source>
</evidence>
<protein>
    <recommendedName>
        <fullName evidence="3">Molybdate-anion transporter</fullName>
    </recommendedName>
    <alternativeName>
        <fullName evidence="10">Major facilitator superfamily domain-containing protein 5</fullName>
    </alternativeName>
    <alternativeName>
        <fullName evidence="11">Molybdate transporter 2 homolog</fullName>
    </alternativeName>
</protein>
<dbReference type="OrthoDB" id="263957at2759"/>
<evidence type="ECO:0000256" key="8">
    <source>
        <dbReference type="ARBA" id="ARBA00023065"/>
    </source>
</evidence>
<dbReference type="AlphaFoldDB" id="A0A9P5A7X1"/>
<evidence type="ECO:0000313" key="14">
    <source>
        <dbReference type="Proteomes" id="UP000730481"/>
    </source>
</evidence>
<dbReference type="Proteomes" id="UP000730481">
    <property type="component" value="Unassembled WGS sequence"/>
</dbReference>
<evidence type="ECO:0000256" key="10">
    <source>
        <dbReference type="ARBA" id="ARBA00030646"/>
    </source>
</evidence>
<dbReference type="PANTHER" id="PTHR23516:SF1">
    <property type="entry name" value="MOLYBDATE-ANION TRANSPORTER"/>
    <property type="match status" value="1"/>
</dbReference>
<dbReference type="GO" id="GO:0006811">
    <property type="term" value="P:monoatomic ion transport"/>
    <property type="evidence" value="ECO:0007669"/>
    <property type="project" value="UniProtKB-KW"/>
</dbReference>
<feature type="transmembrane region" description="Helical" evidence="12">
    <location>
        <begin position="340"/>
        <end position="359"/>
    </location>
</feature>
<dbReference type="Pfam" id="PF05631">
    <property type="entry name" value="MFS_5"/>
    <property type="match status" value="1"/>
</dbReference>
<keyword evidence="4" id="KW-0813">Transport</keyword>
<feature type="transmembrane region" description="Helical" evidence="12">
    <location>
        <begin position="100"/>
        <end position="120"/>
    </location>
</feature>
<name>A0A9P5A7X1_9HYPO</name>
<feature type="transmembrane region" description="Helical" evidence="12">
    <location>
        <begin position="241"/>
        <end position="260"/>
    </location>
</feature>
<comment type="caution">
    <text evidence="13">The sequence shown here is derived from an EMBL/GenBank/DDBJ whole genome shotgun (WGS) entry which is preliminary data.</text>
</comment>
<accession>A0A9P5A7X1</accession>
<feature type="transmembrane region" description="Helical" evidence="12">
    <location>
        <begin position="34"/>
        <end position="53"/>
    </location>
</feature>
<evidence type="ECO:0000256" key="11">
    <source>
        <dbReference type="ARBA" id="ARBA00032555"/>
    </source>
</evidence>
<evidence type="ECO:0000256" key="5">
    <source>
        <dbReference type="ARBA" id="ARBA00022475"/>
    </source>
</evidence>
<dbReference type="GO" id="GO:0005886">
    <property type="term" value="C:plasma membrane"/>
    <property type="evidence" value="ECO:0007669"/>
    <property type="project" value="UniProtKB-SubCell"/>
</dbReference>
<gene>
    <name evidence="13" type="ORF">FBEOM_12295</name>
</gene>
<feature type="transmembrane region" description="Helical" evidence="12">
    <location>
        <begin position="65"/>
        <end position="88"/>
    </location>
</feature>
<sequence>MDEAYRFDMIDDEIHDINHESTGDRYYNFRSNFVLVYGLAMAAEWLQASYLYGCLRNTHKLSEPAVAYLFATGFVSAGIAALFVGSITDQYGRKFMCKSYCIIYSLSCVAMILGTVPLLFVGRVMGGVCTTLLYSSFETWMTAEYHRQGFGQRDTALSTIQSIMAIANGLVAVGSGIVAQAAVNMSGSHSAPFLLSIGCLSMALMIISRSWAENFGLRGKSSASDGTWKASVTFILRDPSMVILTLTMCFFEGSVYMMLYSWPQAIMSARAQARIWGNPQFGLNFANFTGAMALGSFLYSYMSRDGNPSQVSSRTVQLASSIAASALLLAIIFQDEMGRFWAICLFQLCAGMYYPSMTFLKDRLVQEERRARVYGLMKVPLNVFTVFCLTTEMRAARTGS</sequence>
<dbReference type="EMBL" id="PVQB02000771">
    <property type="protein sequence ID" value="KAF4333861.1"/>
    <property type="molecule type" value="Genomic_DNA"/>
</dbReference>
<organism evidence="13 14">
    <name type="scientific">Fusarium beomiforme</name>
    <dbReference type="NCBI Taxonomy" id="44412"/>
    <lineage>
        <taxon>Eukaryota</taxon>
        <taxon>Fungi</taxon>
        <taxon>Dikarya</taxon>
        <taxon>Ascomycota</taxon>
        <taxon>Pezizomycotina</taxon>
        <taxon>Sordariomycetes</taxon>
        <taxon>Hypocreomycetidae</taxon>
        <taxon>Hypocreales</taxon>
        <taxon>Nectriaceae</taxon>
        <taxon>Fusarium</taxon>
        <taxon>Fusarium burgessii species complex</taxon>
    </lineage>
</organism>
<comment type="subcellular location">
    <subcellularLocation>
        <location evidence="2">Cell membrane</location>
        <topology evidence="2">Multi-pass membrane protein</topology>
    </subcellularLocation>
</comment>
<keyword evidence="6 12" id="KW-0812">Transmembrane</keyword>
<evidence type="ECO:0000256" key="9">
    <source>
        <dbReference type="ARBA" id="ARBA00023136"/>
    </source>
</evidence>
<evidence type="ECO:0000256" key="7">
    <source>
        <dbReference type="ARBA" id="ARBA00022989"/>
    </source>
</evidence>
<keyword evidence="14" id="KW-1185">Reference proteome</keyword>
<reference evidence="13" key="2">
    <citation type="submission" date="2020-02" db="EMBL/GenBank/DDBJ databases">
        <title>Identification and distribution of gene clusters putatively required for synthesis of sphingolipid metabolism inhibitors in phylogenetically diverse species of the filamentous fungus Fusarium.</title>
        <authorList>
            <person name="Kim H.-S."/>
            <person name="Busman M."/>
            <person name="Brown D.W."/>
            <person name="Divon H."/>
            <person name="Uhlig S."/>
            <person name="Proctor R.H."/>
        </authorList>
    </citation>
    <scope>NUCLEOTIDE SEQUENCE</scope>
    <source>
        <strain evidence="13">NRRL 25174</strain>
    </source>
</reference>
<evidence type="ECO:0000256" key="6">
    <source>
        <dbReference type="ARBA" id="ARBA00022692"/>
    </source>
</evidence>
<dbReference type="SUPFAM" id="SSF103473">
    <property type="entry name" value="MFS general substrate transporter"/>
    <property type="match status" value="1"/>
</dbReference>
<feature type="transmembrane region" description="Helical" evidence="12">
    <location>
        <begin position="160"/>
        <end position="179"/>
    </location>
</feature>
<feature type="transmembrane region" description="Helical" evidence="12">
    <location>
        <begin position="281"/>
        <end position="302"/>
    </location>
</feature>
<feature type="transmembrane region" description="Helical" evidence="12">
    <location>
        <begin position="191"/>
        <end position="212"/>
    </location>
</feature>